<gene>
    <name evidence="1" type="ORF">SAMN05428971_0049</name>
</gene>
<dbReference type="RefSeq" id="WP_010257717.1">
    <property type="nucleotide sequence ID" value="NZ_FOVG01000001.1"/>
</dbReference>
<evidence type="ECO:0008006" key="3">
    <source>
        <dbReference type="Google" id="ProtNLM"/>
    </source>
</evidence>
<protein>
    <recommendedName>
        <fullName evidence="3">DUF5375 domain-containing protein</fullName>
    </recommendedName>
</protein>
<proteinExistence type="predicted"/>
<sequence length="107" mass="11870">MSTRTLSPELHSALSRRAVACAWLTVCREQKRYPGLTLARLEHAIETELEGFYLRQHGRQRGQEIACALLDDLLAAGPLKSAPCLSFLGQVVMDELCGRLKDAPVLH</sequence>
<organism evidence="1 2">
    <name type="scientific">Candidatus Pantoea varia</name>
    <dbReference type="NCBI Taxonomy" id="1881036"/>
    <lineage>
        <taxon>Bacteria</taxon>
        <taxon>Pseudomonadati</taxon>
        <taxon>Pseudomonadota</taxon>
        <taxon>Gammaproteobacteria</taxon>
        <taxon>Enterobacterales</taxon>
        <taxon>Erwiniaceae</taxon>
        <taxon>Pantoea</taxon>
    </lineage>
</organism>
<evidence type="ECO:0000313" key="2">
    <source>
        <dbReference type="Proteomes" id="UP000198968"/>
    </source>
</evidence>
<dbReference type="EMBL" id="FOVG01000001">
    <property type="protein sequence ID" value="SFN09755.1"/>
    <property type="molecule type" value="Genomic_DNA"/>
</dbReference>
<dbReference type="OrthoDB" id="6540024at2"/>
<dbReference type="InterPro" id="IPR035317">
    <property type="entry name" value="DUF5375"/>
</dbReference>
<evidence type="ECO:0000313" key="1">
    <source>
        <dbReference type="EMBL" id="SFN09755.1"/>
    </source>
</evidence>
<name>A0A1I4W8I1_9GAMM</name>
<reference evidence="2" key="1">
    <citation type="submission" date="2016-10" db="EMBL/GenBank/DDBJ databases">
        <authorList>
            <person name="Varghese N."/>
            <person name="Submissions S."/>
        </authorList>
    </citation>
    <scope>NUCLEOTIDE SEQUENCE [LARGE SCALE GENOMIC DNA]</scope>
    <source>
        <strain evidence="2">OV426</strain>
    </source>
</reference>
<dbReference type="Pfam" id="PF17345">
    <property type="entry name" value="DUF5375"/>
    <property type="match status" value="1"/>
</dbReference>
<accession>A0A1I4W8I1</accession>
<keyword evidence="2" id="KW-1185">Reference proteome</keyword>
<dbReference type="Proteomes" id="UP000198968">
    <property type="component" value="Unassembled WGS sequence"/>
</dbReference>
<dbReference type="AlphaFoldDB" id="A0A1I4W8I1"/>